<keyword evidence="3" id="KW-1185">Reference proteome</keyword>
<dbReference type="EMBL" id="CM003530">
    <property type="protein sequence ID" value="RCV14859.1"/>
    <property type="molecule type" value="Genomic_DNA"/>
</dbReference>
<sequence>MFCEAMRFKVIRDTFSDKNWEKETTISPTKAKYVVNWGSLSTLLILWDRNPTKQWSVTKSKYKSLANKVERNSNDKNMHNAWNIVDFLLHPTDI</sequence>
<protein>
    <submittedName>
        <fullName evidence="1 2">Uncharacterized protein</fullName>
    </submittedName>
</protein>
<dbReference type="SUPFAM" id="SSF56371">
    <property type="entry name" value="Ribosome inactivating proteins (RIP)"/>
    <property type="match status" value="1"/>
</dbReference>
<evidence type="ECO:0000313" key="3">
    <source>
        <dbReference type="Proteomes" id="UP000004995"/>
    </source>
</evidence>
<dbReference type="InterPro" id="IPR036041">
    <property type="entry name" value="Ribosome-inact_prot_sf"/>
</dbReference>
<reference evidence="2" key="3">
    <citation type="submission" date="2018-08" db="UniProtKB">
        <authorList>
            <consortium name="EnsemblPlants"/>
        </authorList>
    </citation>
    <scope>IDENTIFICATION</scope>
    <source>
        <strain evidence="2">Yugu1</strain>
    </source>
</reference>
<dbReference type="EnsemblPlants" id="KQL12743">
    <property type="protein sequence ID" value="KQL12743"/>
    <property type="gene ID" value="SETIT_024141mg"/>
</dbReference>
<dbReference type="GO" id="GO:0030598">
    <property type="term" value="F:rRNA N-glycosylase activity"/>
    <property type="evidence" value="ECO:0007669"/>
    <property type="project" value="InterPro"/>
</dbReference>
<dbReference type="OrthoDB" id="616245at2759"/>
<dbReference type="HOGENOM" id="CLU_2390199_0_0_1"/>
<dbReference type="GO" id="GO:0017148">
    <property type="term" value="P:negative regulation of translation"/>
    <property type="evidence" value="ECO:0007669"/>
    <property type="project" value="InterPro"/>
</dbReference>
<accession>K3ZC67</accession>
<evidence type="ECO:0000313" key="1">
    <source>
        <dbReference type="EMBL" id="RCV14859.1"/>
    </source>
</evidence>
<dbReference type="AlphaFoldDB" id="K3ZC67"/>
<dbReference type="InterPro" id="IPR001574">
    <property type="entry name" value="Ribosome_inactivat_prot"/>
</dbReference>
<organism evidence="1">
    <name type="scientific">Setaria italica</name>
    <name type="common">Foxtail millet</name>
    <name type="synonym">Panicum italicum</name>
    <dbReference type="NCBI Taxonomy" id="4555"/>
    <lineage>
        <taxon>Eukaryota</taxon>
        <taxon>Viridiplantae</taxon>
        <taxon>Streptophyta</taxon>
        <taxon>Embryophyta</taxon>
        <taxon>Tracheophyta</taxon>
        <taxon>Spermatophyta</taxon>
        <taxon>Magnoliopsida</taxon>
        <taxon>Liliopsida</taxon>
        <taxon>Poales</taxon>
        <taxon>Poaceae</taxon>
        <taxon>PACMAD clade</taxon>
        <taxon>Panicoideae</taxon>
        <taxon>Panicodae</taxon>
        <taxon>Paniceae</taxon>
        <taxon>Cenchrinae</taxon>
        <taxon>Setaria</taxon>
    </lineage>
</organism>
<gene>
    <name evidence="1" type="ORF">SETIT_3G012500v2</name>
</gene>
<dbReference type="Proteomes" id="UP000004995">
    <property type="component" value="Unassembled WGS sequence"/>
</dbReference>
<dbReference type="Gramene" id="KQL12743">
    <property type="protein sequence ID" value="KQL12743"/>
    <property type="gene ID" value="SETIT_024141mg"/>
</dbReference>
<evidence type="ECO:0000313" key="2">
    <source>
        <dbReference type="EnsemblPlants" id="KQL12743"/>
    </source>
</evidence>
<dbReference type="Pfam" id="PF00161">
    <property type="entry name" value="RIP"/>
    <property type="match status" value="1"/>
</dbReference>
<proteinExistence type="predicted"/>
<dbReference type="EMBL" id="AGNK02001394">
    <property type="status" value="NOT_ANNOTATED_CDS"/>
    <property type="molecule type" value="Genomic_DNA"/>
</dbReference>
<reference evidence="1" key="2">
    <citation type="submission" date="2015-07" db="EMBL/GenBank/DDBJ databases">
        <authorList>
            <person name="Noorani M."/>
        </authorList>
    </citation>
    <scope>NUCLEOTIDE SEQUENCE</scope>
    <source>
        <strain evidence="1">Yugu1</strain>
    </source>
</reference>
<name>K3ZC67_SETIT</name>
<reference evidence="1 3" key="1">
    <citation type="journal article" date="2012" name="Nat. Biotechnol.">
        <title>Reference genome sequence of the model plant Setaria.</title>
        <authorList>
            <person name="Bennetzen J.L."/>
            <person name="Schmutz J."/>
            <person name="Wang H."/>
            <person name="Percifield R."/>
            <person name="Hawkins J."/>
            <person name="Pontaroli A.C."/>
            <person name="Estep M."/>
            <person name="Feng L."/>
            <person name="Vaughn J.N."/>
            <person name="Grimwood J."/>
            <person name="Jenkins J."/>
            <person name="Barry K."/>
            <person name="Lindquist E."/>
            <person name="Hellsten U."/>
            <person name="Deshpande S."/>
            <person name="Wang X."/>
            <person name="Wu X."/>
            <person name="Mitros T."/>
            <person name="Triplett J."/>
            <person name="Yang X."/>
            <person name="Ye C.Y."/>
            <person name="Mauro-Herrera M."/>
            <person name="Wang L."/>
            <person name="Li P."/>
            <person name="Sharma M."/>
            <person name="Sharma R."/>
            <person name="Ronald P.C."/>
            <person name="Panaud O."/>
            <person name="Kellogg E.A."/>
            <person name="Brutnell T.P."/>
            <person name="Doust A.N."/>
            <person name="Tuskan G.A."/>
            <person name="Rokhsar D."/>
            <person name="Devos K.M."/>
        </authorList>
    </citation>
    <scope>NUCLEOTIDE SEQUENCE [LARGE SCALE GENOMIC DNA]</scope>
    <source>
        <strain evidence="3">cv. Yugu1</strain>
        <strain evidence="1">Yugu1</strain>
    </source>
</reference>